<sequence length="58" mass="6669">MPVDTSKPTLSSKSRRPSKKDLDEDRQDSTHAREIELKRSRGEISCAECRRCDQSHNP</sequence>
<dbReference type="EMBL" id="JH930478">
    <property type="protein sequence ID" value="EKM50531.1"/>
    <property type="molecule type" value="Genomic_DNA"/>
</dbReference>
<proteinExistence type="predicted"/>
<gene>
    <name evidence="2" type="ORF">PHACADRAFT_166210</name>
</gene>
<evidence type="ECO:0000256" key="1">
    <source>
        <dbReference type="SAM" id="MobiDB-lite"/>
    </source>
</evidence>
<reference evidence="2 3" key="1">
    <citation type="journal article" date="2012" name="BMC Genomics">
        <title>Comparative genomics of the white-rot fungi, Phanerochaete carnosa and P. chrysosporium, to elucidate the genetic basis of the distinct wood types they colonize.</title>
        <authorList>
            <person name="Suzuki H."/>
            <person name="MacDonald J."/>
            <person name="Syed K."/>
            <person name="Salamov A."/>
            <person name="Hori C."/>
            <person name="Aerts A."/>
            <person name="Henrissat B."/>
            <person name="Wiebenga A."/>
            <person name="vanKuyk P.A."/>
            <person name="Barry K."/>
            <person name="Lindquist E."/>
            <person name="LaButti K."/>
            <person name="Lapidus A."/>
            <person name="Lucas S."/>
            <person name="Coutinho P."/>
            <person name="Gong Y."/>
            <person name="Samejima M."/>
            <person name="Mahadevan R."/>
            <person name="Abou-Zaid M."/>
            <person name="de Vries R.P."/>
            <person name="Igarashi K."/>
            <person name="Yadav J.S."/>
            <person name="Grigoriev I.V."/>
            <person name="Master E.R."/>
        </authorList>
    </citation>
    <scope>NUCLEOTIDE SEQUENCE [LARGE SCALE GENOMIC DNA]</scope>
    <source>
        <strain evidence="2 3">HHB-10118-sp</strain>
    </source>
</reference>
<accession>K5ULI3</accession>
<evidence type="ECO:0000313" key="3">
    <source>
        <dbReference type="Proteomes" id="UP000008370"/>
    </source>
</evidence>
<feature type="region of interest" description="Disordered" evidence="1">
    <location>
        <begin position="1"/>
        <end position="36"/>
    </location>
</feature>
<dbReference type="InParanoid" id="K5ULI3"/>
<dbReference type="KEGG" id="pco:PHACADRAFT_166210"/>
<evidence type="ECO:0000313" key="2">
    <source>
        <dbReference type="EMBL" id="EKM50531.1"/>
    </source>
</evidence>
<dbReference type="AlphaFoldDB" id="K5ULI3"/>
<name>K5ULI3_PHACS</name>
<dbReference type="RefSeq" id="XP_007400802.1">
    <property type="nucleotide sequence ID" value="XM_007400740.1"/>
</dbReference>
<dbReference type="Proteomes" id="UP000008370">
    <property type="component" value="Unassembled WGS sequence"/>
</dbReference>
<feature type="compositionally biased region" description="Basic and acidic residues" evidence="1">
    <location>
        <begin position="19"/>
        <end position="36"/>
    </location>
</feature>
<protein>
    <submittedName>
        <fullName evidence="2">Uncharacterized protein</fullName>
    </submittedName>
</protein>
<keyword evidence="3" id="KW-1185">Reference proteome</keyword>
<organism evidence="2 3">
    <name type="scientific">Phanerochaete carnosa (strain HHB-10118-sp)</name>
    <name type="common">White-rot fungus</name>
    <name type="synonym">Peniophora carnosa</name>
    <dbReference type="NCBI Taxonomy" id="650164"/>
    <lineage>
        <taxon>Eukaryota</taxon>
        <taxon>Fungi</taxon>
        <taxon>Dikarya</taxon>
        <taxon>Basidiomycota</taxon>
        <taxon>Agaricomycotina</taxon>
        <taxon>Agaricomycetes</taxon>
        <taxon>Polyporales</taxon>
        <taxon>Phanerochaetaceae</taxon>
        <taxon>Phanerochaete</taxon>
    </lineage>
</organism>
<dbReference type="HOGENOM" id="CLU_2979830_0_0_1"/>
<dbReference type="GeneID" id="18909337"/>
<dbReference type="OrthoDB" id="424974at2759"/>
<feature type="compositionally biased region" description="Polar residues" evidence="1">
    <location>
        <begin position="1"/>
        <end position="12"/>
    </location>
</feature>